<dbReference type="Proteomes" id="UP000248857">
    <property type="component" value="Unassembled WGS sequence"/>
</dbReference>
<proteinExistence type="predicted"/>
<dbReference type="Pfam" id="PF13239">
    <property type="entry name" value="2TM"/>
    <property type="match status" value="1"/>
</dbReference>
<dbReference type="EMBL" id="PQWO01000004">
    <property type="protein sequence ID" value="PZD73961.1"/>
    <property type="molecule type" value="Genomic_DNA"/>
</dbReference>
<evidence type="ECO:0000313" key="4">
    <source>
        <dbReference type="Proteomes" id="UP000248857"/>
    </source>
</evidence>
<evidence type="ECO:0000313" key="3">
    <source>
        <dbReference type="EMBL" id="PZD73961.1"/>
    </source>
</evidence>
<feature type="transmembrane region" description="Helical" evidence="1">
    <location>
        <begin position="85"/>
        <end position="101"/>
    </location>
</feature>
<organism evidence="3 4">
    <name type="scientific">Acaryochloris thomasi RCC1774</name>
    <dbReference type="NCBI Taxonomy" id="1764569"/>
    <lineage>
        <taxon>Bacteria</taxon>
        <taxon>Bacillati</taxon>
        <taxon>Cyanobacteriota</taxon>
        <taxon>Cyanophyceae</taxon>
        <taxon>Acaryochloridales</taxon>
        <taxon>Acaryochloridaceae</taxon>
        <taxon>Acaryochloris</taxon>
        <taxon>Acaryochloris thomasi</taxon>
    </lineage>
</organism>
<dbReference type="InterPro" id="IPR025698">
    <property type="entry name" value="2TM_dom"/>
</dbReference>
<name>A0A2W1JZU7_9CYAN</name>
<keyword evidence="4" id="KW-1185">Reference proteome</keyword>
<evidence type="ECO:0000259" key="2">
    <source>
        <dbReference type="Pfam" id="PF13239"/>
    </source>
</evidence>
<sequence>MPFSESPASRSYSQEDIQQILNVAIAQQNYEGEFSHDQLLEIAAEMEIPTATLRQAEQLWQQEQSGLQRRQAFNGYRKAKLKRRVGRYAIVNTGLCLLNGLTGFSFLWFPLLALPWGIMLGLNAWNIYHTQGDAYERAFQRWNRKKIVGQWFQARAKRLFPG</sequence>
<keyword evidence="1" id="KW-0472">Membrane</keyword>
<reference evidence="3 4" key="1">
    <citation type="journal article" date="2018" name="Sci. Rep.">
        <title>A novel species of the marine cyanobacterium Acaryochloris with a unique pigment content and lifestyle.</title>
        <authorList>
            <person name="Partensky F."/>
            <person name="Six C."/>
            <person name="Ratin M."/>
            <person name="Garczarek L."/>
            <person name="Vaulot D."/>
            <person name="Probert I."/>
            <person name="Calteau A."/>
            <person name="Gourvil P."/>
            <person name="Marie D."/>
            <person name="Grebert T."/>
            <person name="Bouchier C."/>
            <person name="Le Panse S."/>
            <person name="Gachenot M."/>
            <person name="Rodriguez F."/>
            <person name="Garrido J.L."/>
        </authorList>
    </citation>
    <scope>NUCLEOTIDE SEQUENCE [LARGE SCALE GENOMIC DNA]</scope>
    <source>
        <strain evidence="3 4">RCC1774</strain>
    </source>
</reference>
<dbReference type="OrthoDB" id="560236at2"/>
<dbReference type="RefSeq" id="WP_110985738.1">
    <property type="nucleotide sequence ID" value="NZ_CAWNWM010000004.1"/>
</dbReference>
<comment type="caution">
    <text evidence="3">The sequence shown here is derived from an EMBL/GenBank/DDBJ whole genome shotgun (WGS) entry which is preliminary data.</text>
</comment>
<feature type="domain" description="2TM" evidence="2">
    <location>
        <begin position="70"/>
        <end position="147"/>
    </location>
</feature>
<protein>
    <recommendedName>
        <fullName evidence="2">2TM domain-containing protein</fullName>
    </recommendedName>
</protein>
<gene>
    <name evidence="3" type="ORF">C1752_01788</name>
</gene>
<dbReference type="AlphaFoldDB" id="A0A2W1JZU7"/>
<evidence type="ECO:0000256" key="1">
    <source>
        <dbReference type="SAM" id="Phobius"/>
    </source>
</evidence>
<keyword evidence="1" id="KW-0812">Transmembrane</keyword>
<accession>A0A2W1JZU7</accession>
<keyword evidence="1" id="KW-1133">Transmembrane helix</keyword>